<dbReference type="EMBL" id="BLTE01000017">
    <property type="protein sequence ID" value="GFK95461.1"/>
    <property type="molecule type" value="Genomic_DNA"/>
</dbReference>
<reference evidence="4 5" key="1">
    <citation type="submission" date="2020-04" db="EMBL/GenBank/DDBJ databases">
        <authorList>
            <consortium name="Desulfovibrio sp. FSS-1 genome sequencing consortium"/>
            <person name="Shimoshige H."/>
            <person name="Kobayashi H."/>
            <person name="Maekawa T."/>
        </authorList>
    </citation>
    <scope>NUCLEOTIDE SEQUENCE [LARGE SCALE GENOMIC DNA]</scope>
    <source>
        <strain evidence="4 5">SIID29052-01</strain>
    </source>
</reference>
<evidence type="ECO:0000313" key="5">
    <source>
        <dbReference type="Proteomes" id="UP000494245"/>
    </source>
</evidence>
<dbReference type="GO" id="GO:0004519">
    <property type="term" value="F:endonuclease activity"/>
    <property type="evidence" value="ECO:0007669"/>
    <property type="project" value="InterPro"/>
</dbReference>
<evidence type="ECO:0000259" key="2">
    <source>
        <dbReference type="Pfam" id="PF05876"/>
    </source>
</evidence>
<dbReference type="GO" id="GO:0016887">
    <property type="term" value="F:ATP hydrolysis activity"/>
    <property type="evidence" value="ECO:0007669"/>
    <property type="project" value="InterPro"/>
</dbReference>
<gene>
    <name evidence="4" type="ORF">NNJEOMEG_03324</name>
</gene>
<evidence type="ECO:0008006" key="6">
    <source>
        <dbReference type="Google" id="ProtNLM"/>
    </source>
</evidence>
<evidence type="ECO:0000259" key="3">
    <source>
        <dbReference type="Pfam" id="PF20454"/>
    </source>
</evidence>
<dbReference type="Pfam" id="PF20454">
    <property type="entry name" value="GpA_nuclease"/>
    <property type="match status" value="1"/>
</dbReference>
<dbReference type="InterPro" id="IPR046453">
    <property type="entry name" value="GpA_ATPase"/>
</dbReference>
<accession>A0A6V8LXY7</accession>
<sequence length="629" mass="71130">MSKATFRLTEGERQVFRKREQLSVSDWAARNIIVQDGPYAGSRLRLDVSRYLEGMLDAFGSPHIEEINVCGGHQLGKTLFEYICLGYSIDNWPGTKMLAMPSDEMLARVEAEKLKPLLMKSPALRKHVVKHTAGHFRLLDGSSLFLSSAASPSQRASITVKHLFLDEPDLYKVEAGKGLPMEEFKGRTRSYSFSRKIVCVAKPVGDESSPIWRAMTESDELRVYEAKCPACNTYQEMKHRNIVVMGGVKDPRRIERERLARYRCAACRYEWSDHVRDSAVAAGRWRAKRPVDKPRSVGFHLPALLSHAVSLSEIAAKWIRAKRSDSPDLMMDFRNGDLARPYRPTELAASEEQILSRRAMHLPPQTVPAEAVALTCGIDTQRDHFWFVVLAWSADMRCWLIDYGQLREWEDVEALAHETAYPVQGRPGEEMGIWRVAIDSGGNASEHGVLTRTEEVYAWCREMGGGRVFPCKGRSREHHVPVSWTTVDKLPKSGRAIPNGLTLYLLDVHHLKTLVFKRLRPDARQPMRLHAQTGSDYARQITAERLVRGRDGRLRWEELSRENHYLDCTVLAHACADGSWSPSLQYMAAQDTDPEPDSVQPQGQDEPELSTMAHAQRRASAVLAGRNHA</sequence>
<dbReference type="InterPro" id="IPR046454">
    <property type="entry name" value="GpA_endonuclease"/>
</dbReference>
<dbReference type="Pfam" id="PF05876">
    <property type="entry name" value="GpA_ATPase"/>
    <property type="match status" value="1"/>
</dbReference>
<proteinExistence type="predicted"/>
<feature type="region of interest" description="Disordered" evidence="1">
    <location>
        <begin position="589"/>
        <end position="629"/>
    </location>
</feature>
<protein>
    <recommendedName>
        <fullName evidence="6">Phage terminase large subunit (GpA)</fullName>
    </recommendedName>
</protein>
<reference evidence="4 5" key="2">
    <citation type="submission" date="2020-05" db="EMBL/GenBank/DDBJ databases">
        <title>Draft genome sequence of Desulfovibrio sp. strainFSS-1.</title>
        <authorList>
            <person name="Shimoshige H."/>
            <person name="Kobayashi H."/>
            <person name="Maekawa T."/>
        </authorList>
    </citation>
    <scope>NUCLEOTIDE SEQUENCE [LARGE SCALE GENOMIC DNA]</scope>
    <source>
        <strain evidence="4 5">SIID29052-01</strain>
    </source>
</reference>
<keyword evidence="5" id="KW-1185">Reference proteome</keyword>
<organism evidence="4 5">
    <name type="scientific">Fundidesulfovibrio magnetotacticus</name>
    <dbReference type="NCBI Taxonomy" id="2730080"/>
    <lineage>
        <taxon>Bacteria</taxon>
        <taxon>Pseudomonadati</taxon>
        <taxon>Thermodesulfobacteriota</taxon>
        <taxon>Desulfovibrionia</taxon>
        <taxon>Desulfovibrionales</taxon>
        <taxon>Desulfovibrionaceae</taxon>
        <taxon>Fundidesulfovibrio</taxon>
    </lineage>
</organism>
<feature type="domain" description="Phage terminase large subunit GpA ATPase" evidence="2">
    <location>
        <begin position="44"/>
        <end position="285"/>
    </location>
</feature>
<feature type="domain" description="Terminase large subunit GpA endonuclease" evidence="3">
    <location>
        <begin position="297"/>
        <end position="576"/>
    </location>
</feature>
<dbReference type="AlphaFoldDB" id="A0A6V8LXY7"/>
<comment type="caution">
    <text evidence="4">The sequence shown here is derived from an EMBL/GenBank/DDBJ whole genome shotgun (WGS) entry which is preliminary data.</text>
</comment>
<name>A0A6V8LXY7_9BACT</name>
<evidence type="ECO:0000256" key="1">
    <source>
        <dbReference type="SAM" id="MobiDB-lite"/>
    </source>
</evidence>
<evidence type="ECO:0000313" key="4">
    <source>
        <dbReference type="EMBL" id="GFK95461.1"/>
    </source>
</evidence>
<dbReference type="RefSeq" id="WP_173086483.1">
    <property type="nucleotide sequence ID" value="NZ_BLTE01000017.1"/>
</dbReference>
<dbReference type="Proteomes" id="UP000494245">
    <property type="component" value="Unassembled WGS sequence"/>
</dbReference>